<evidence type="ECO:0000259" key="11">
    <source>
        <dbReference type="PROSITE" id="PS51753"/>
    </source>
</evidence>
<keyword evidence="7" id="KW-0472">Membrane</keyword>
<keyword evidence="2" id="KW-1003">Cell membrane</keyword>
<dbReference type="InterPro" id="IPR003660">
    <property type="entry name" value="HAMP_dom"/>
</dbReference>
<dbReference type="GO" id="GO:0005886">
    <property type="term" value="C:plasma membrane"/>
    <property type="evidence" value="ECO:0007669"/>
    <property type="project" value="UniProtKB-SubCell"/>
</dbReference>
<dbReference type="Pfam" id="PF00015">
    <property type="entry name" value="MCPsignal"/>
    <property type="match status" value="1"/>
</dbReference>
<evidence type="ECO:0000256" key="6">
    <source>
        <dbReference type="SAM" id="MobiDB-lite"/>
    </source>
</evidence>
<evidence type="ECO:0000256" key="7">
    <source>
        <dbReference type="SAM" id="Phobius"/>
    </source>
</evidence>
<evidence type="ECO:0000256" key="1">
    <source>
        <dbReference type="ARBA" id="ARBA00004429"/>
    </source>
</evidence>
<dbReference type="EMBL" id="HG966617">
    <property type="protein sequence ID" value="CDO61135.1"/>
    <property type="molecule type" value="Genomic_DNA"/>
</dbReference>
<dbReference type="KEGG" id="pect:BN1012_Phect2923"/>
<proteinExistence type="inferred from homology"/>
<dbReference type="PATRIC" id="fig|1458461.3.peg.2929"/>
<dbReference type="PANTHER" id="PTHR32089">
    <property type="entry name" value="METHYL-ACCEPTING CHEMOTAXIS PROTEIN MCPB"/>
    <property type="match status" value="1"/>
</dbReference>
<dbReference type="InterPro" id="IPR024478">
    <property type="entry name" value="HlyB_4HB_MCP"/>
</dbReference>
<dbReference type="InterPro" id="IPR032255">
    <property type="entry name" value="HBM"/>
</dbReference>
<feature type="region of interest" description="Disordered" evidence="6">
    <location>
        <begin position="488"/>
        <end position="510"/>
    </location>
</feature>
<dbReference type="Pfam" id="PF00672">
    <property type="entry name" value="HAMP"/>
    <property type="match status" value="1"/>
</dbReference>
<dbReference type="PANTHER" id="PTHR32089:SF112">
    <property type="entry name" value="LYSOZYME-LIKE PROTEIN-RELATED"/>
    <property type="match status" value="1"/>
</dbReference>
<keyword evidence="2" id="KW-0997">Cell inner membrane</keyword>
<feature type="domain" description="HAMP" evidence="10">
    <location>
        <begin position="344"/>
        <end position="397"/>
    </location>
</feature>
<keyword evidence="3 5" id="KW-0807">Transducer</keyword>
<gene>
    <name evidence="12" type="ORF">BN1012_Phect2923</name>
</gene>
<dbReference type="Gene3D" id="1.10.287.950">
    <property type="entry name" value="Methyl-accepting chemotaxis protein"/>
    <property type="match status" value="1"/>
</dbReference>
<dbReference type="Pfam" id="PF12729">
    <property type="entry name" value="4HB_MCP_1"/>
    <property type="match status" value="1"/>
</dbReference>
<dbReference type="AlphaFoldDB" id="X5MNB5"/>
<dbReference type="InterPro" id="IPR000727">
    <property type="entry name" value="T_SNARE_dom"/>
</dbReference>
<evidence type="ECO:0000256" key="4">
    <source>
        <dbReference type="ARBA" id="ARBA00029447"/>
    </source>
</evidence>
<feature type="domain" description="HBM" evidence="11">
    <location>
        <begin position="70"/>
        <end position="310"/>
    </location>
</feature>
<dbReference type="Proteomes" id="UP000032160">
    <property type="component" value="Chromosome I"/>
</dbReference>
<evidence type="ECO:0000256" key="3">
    <source>
        <dbReference type="ARBA" id="ARBA00023224"/>
    </source>
</evidence>
<dbReference type="PROSITE" id="PS50192">
    <property type="entry name" value="T_SNARE"/>
    <property type="match status" value="1"/>
</dbReference>
<dbReference type="RefSeq" id="WP_171815925.1">
    <property type="nucleotide sequence ID" value="NZ_HG966617.1"/>
</dbReference>
<dbReference type="Gene3D" id="6.10.340.10">
    <property type="match status" value="1"/>
</dbReference>
<evidence type="ECO:0000256" key="2">
    <source>
        <dbReference type="ARBA" id="ARBA00022519"/>
    </source>
</evidence>
<accession>X5MNB5</accession>
<dbReference type="SUPFAM" id="SSF58104">
    <property type="entry name" value="Methyl-accepting chemotaxis protein (MCP) signaling domain"/>
    <property type="match status" value="1"/>
</dbReference>
<dbReference type="HOGENOM" id="CLU_000445_107_27_5"/>
<dbReference type="PROSITE" id="PS51753">
    <property type="entry name" value="HBM"/>
    <property type="match status" value="1"/>
</dbReference>
<dbReference type="PROSITE" id="PS50111">
    <property type="entry name" value="CHEMOTAXIS_TRANSDUC_2"/>
    <property type="match status" value="1"/>
</dbReference>
<dbReference type="SMART" id="SM00304">
    <property type="entry name" value="HAMP"/>
    <property type="match status" value="1"/>
</dbReference>
<dbReference type="PROSITE" id="PS50885">
    <property type="entry name" value="HAMP"/>
    <property type="match status" value="1"/>
</dbReference>
<keyword evidence="7" id="KW-1133">Transmembrane helix</keyword>
<organism evidence="12 13">
    <name type="scientific">Candidatus Phaeomarinibacter ectocarpi</name>
    <dbReference type="NCBI Taxonomy" id="1458461"/>
    <lineage>
        <taxon>Bacteria</taxon>
        <taxon>Pseudomonadati</taxon>
        <taxon>Pseudomonadota</taxon>
        <taxon>Alphaproteobacteria</taxon>
        <taxon>Hyphomicrobiales</taxon>
        <taxon>Parvibaculaceae</taxon>
        <taxon>Candidatus Phaeomarinibacter</taxon>
    </lineage>
</organism>
<evidence type="ECO:0000256" key="5">
    <source>
        <dbReference type="PROSITE-ProRule" id="PRU00284"/>
    </source>
</evidence>
<feature type="compositionally biased region" description="Polar residues" evidence="6">
    <location>
        <begin position="468"/>
        <end position="482"/>
    </location>
</feature>
<reference evidence="12 13" key="1">
    <citation type="journal article" date="2014" name="Front. Genet.">
        <title>Genome and metabolic network of "Candidatus Phaeomarinobacter ectocarpi" Ec32, a new candidate genus of Alphaproteobacteria frequently associated with brown algae.</title>
        <authorList>
            <person name="Dittami S.M."/>
            <person name="Barbeyron T."/>
            <person name="Boyen C."/>
            <person name="Cambefort J."/>
            <person name="Collet G."/>
            <person name="Delage L."/>
            <person name="Gobet A."/>
            <person name="Groisillier A."/>
            <person name="Leblanc C."/>
            <person name="Michel G."/>
            <person name="Scornet D."/>
            <person name="Siegel A."/>
            <person name="Tapia J.E."/>
            <person name="Tonon T."/>
        </authorList>
    </citation>
    <scope>NUCLEOTIDE SEQUENCE [LARGE SCALE GENOMIC DNA]</scope>
    <source>
        <strain evidence="12 13">Ec32</strain>
    </source>
</reference>
<dbReference type="InterPro" id="IPR004089">
    <property type="entry name" value="MCPsignal_dom"/>
</dbReference>
<dbReference type="STRING" id="1458461.BN1012_Phect2923"/>
<keyword evidence="7" id="KW-0812">Transmembrane</keyword>
<evidence type="ECO:0000259" key="8">
    <source>
        <dbReference type="PROSITE" id="PS50111"/>
    </source>
</evidence>
<feature type="region of interest" description="Disordered" evidence="6">
    <location>
        <begin position="463"/>
        <end position="482"/>
    </location>
</feature>
<dbReference type="GO" id="GO:0007165">
    <property type="term" value="P:signal transduction"/>
    <property type="evidence" value="ECO:0007669"/>
    <property type="project" value="UniProtKB-KW"/>
</dbReference>
<name>X5MNB5_9HYPH</name>
<dbReference type="SMART" id="SM00283">
    <property type="entry name" value="MA"/>
    <property type="match status" value="1"/>
</dbReference>
<evidence type="ECO:0000259" key="9">
    <source>
        <dbReference type="PROSITE" id="PS50192"/>
    </source>
</evidence>
<feature type="domain" description="T-SNARE coiled-coil homology" evidence="9">
    <location>
        <begin position="590"/>
        <end position="652"/>
    </location>
</feature>
<protein>
    <submittedName>
        <fullName evidence="12">Methyl-accepting chemotaxis protein</fullName>
    </submittedName>
</protein>
<comment type="subcellular location">
    <subcellularLocation>
        <location evidence="1">Cell inner membrane</location>
        <topology evidence="1">Multi-pass membrane protein</topology>
    </subcellularLocation>
</comment>
<feature type="domain" description="Methyl-accepting transducer" evidence="8">
    <location>
        <begin position="431"/>
        <end position="674"/>
    </location>
</feature>
<sequence>MKTSKLAAVTGSLKSAGQNAGGFFGFMNNLKVSTRIFGGFGIVLALLALVGGLSVFALDDAEVTFEEYRALAEQANAVAVVQAHLLTTRIKVKDFIITKSDTAADAVHKYVDRTIADIEHALTVVADSERKTLLLGMAEEMAEYERHFDRVIELNNQRNAVVTEVLEKAGPRVEKELTEIMDSAYADGDADAAYETAVVQRQLLLAELHATEFLVNNREDTYKKTMHEFEELTASANALASRLQNPGRRALAQDAASYIGKYRDAFDKVHGIIVERNTEIASELDVIGPRIAKSIESYEVSIQEQQTRIGTEASAHIHQSVIVDVAVAGFSLAFGAVMAWIIGTGISGPIQRMTTAMKEIAEGNKTIDVPSRDQKDEIGAMAGAVQVFKENALEVDRLNEEQAERDRTAEEEKRQAMMALADDFEASVKQVVASVSTGASDITAAAQQLTSAAESAVQKSTAVADASTEASGNVQTVAAASEEMSSSIQEIARQVSESTRSTGDAKDEVEQTDAVVRDLAEAAQKIGEVVTLISDIAEQTNLLALNATIEAARAGESGKGFAVVASEVKNLAQQTAKATGEIAQQIDGVQSTTDTAVQAIGRIKDTIMKVDEIAGSISAAVEEQTAAVAEISNSTQHAARGTQQVNENIGEVQRSSEETGTAARRALDTATDLSGQSEDLRQKVEQFLGRVRAA</sequence>
<dbReference type="SMART" id="SM01358">
    <property type="entry name" value="HBM"/>
    <property type="match status" value="1"/>
</dbReference>
<evidence type="ECO:0000313" key="12">
    <source>
        <dbReference type="EMBL" id="CDO61135.1"/>
    </source>
</evidence>
<comment type="similarity">
    <text evidence="4">Belongs to the methyl-accepting chemotaxis (MCP) protein family.</text>
</comment>
<dbReference type="CDD" id="cd06225">
    <property type="entry name" value="HAMP"/>
    <property type="match status" value="1"/>
</dbReference>
<evidence type="ECO:0000313" key="13">
    <source>
        <dbReference type="Proteomes" id="UP000032160"/>
    </source>
</evidence>
<keyword evidence="13" id="KW-1185">Reference proteome</keyword>
<evidence type="ECO:0000259" key="10">
    <source>
        <dbReference type="PROSITE" id="PS50885"/>
    </source>
</evidence>
<feature type="transmembrane region" description="Helical" evidence="7">
    <location>
        <begin position="36"/>
        <end position="58"/>
    </location>
</feature>
<feature type="compositionally biased region" description="Polar residues" evidence="6">
    <location>
        <begin position="488"/>
        <end position="502"/>
    </location>
</feature>